<evidence type="ECO:0000256" key="4">
    <source>
        <dbReference type="ARBA" id="ARBA00023172"/>
    </source>
</evidence>
<proteinExistence type="inferred from homology"/>
<dbReference type="GO" id="GO:0003697">
    <property type="term" value="F:single-stranded DNA binding"/>
    <property type="evidence" value="ECO:0007669"/>
    <property type="project" value="InterPro"/>
</dbReference>
<dbReference type="Pfam" id="PF00154">
    <property type="entry name" value="RecA_N"/>
    <property type="match status" value="1"/>
</dbReference>
<dbReference type="InterPro" id="IPR027417">
    <property type="entry name" value="P-loop_NTPase"/>
</dbReference>
<keyword evidence="4" id="KW-0233">DNA recombination</keyword>
<sequence length="119" mass="13187">MGLNRALGGGFYTGATHLLWGTPSAGKTTMAYHVMANAQKMGYRRVVVDSEYSYNDEYAEKCGIDTSDIVLMQGTVVEDLIKNLIGYLEHPVEKHIFLFDSLTNIIKEEFYAKAEGGKA</sequence>
<dbReference type="InterPro" id="IPR013765">
    <property type="entry name" value="DNA_recomb/repair_RecA"/>
</dbReference>
<evidence type="ECO:0000256" key="2">
    <source>
        <dbReference type="ARBA" id="ARBA00022741"/>
    </source>
</evidence>
<feature type="domain" description="RecA-like N-terminal" evidence="5">
    <location>
        <begin position="2"/>
        <end position="79"/>
    </location>
</feature>
<dbReference type="AlphaFoldDB" id="A0A383DY79"/>
<reference evidence="6" key="1">
    <citation type="submission" date="2018-05" db="EMBL/GenBank/DDBJ databases">
        <authorList>
            <person name="Lanie J.A."/>
            <person name="Ng W.-L."/>
            <person name="Kazmierczak K.M."/>
            <person name="Andrzejewski T.M."/>
            <person name="Davidsen T.M."/>
            <person name="Wayne K.J."/>
            <person name="Tettelin H."/>
            <person name="Glass J.I."/>
            <person name="Rusch D."/>
            <person name="Podicherti R."/>
            <person name="Tsui H.-C.T."/>
            <person name="Winkler M.E."/>
        </authorList>
    </citation>
    <scope>NUCLEOTIDE SEQUENCE</scope>
</reference>
<evidence type="ECO:0000259" key="5">
    <source>
        <dbReference type="Pfam" id="PF00154"/>
    </source>
</evidence>
<dbReference type="PANTHER" id="PTHR45900:SF1">
    <property type="entry name" value="MITOCHONDRIAL DNA REPAIR PROTEIN RECA HOMOLOG-RELATED"/>
    <property type="match status" value="1"/>
</dbReference>
<evidence type="ECO:0000256" key="1">
    <source>
        <dbReference type="ARBA" id="ARBA00009391"/>
    </source>
</evidence>
<dbReference type="GO" id="GO:0006281">
    <property type="term" value="P:DNA repair"/>
    <property type="evidence" value="ECO:0007669"/>
    <property type="project" value="InterPro"/>
</dbReference>
<dbReference type="GO" id="GO:0006310">
    <property type="term" value="P:DNA recombination"/>
    <property type="evidence" value="ECO:0007669"/>
    <property type="project" value="UniProtKB-KW"/>
</dbReference>
<evidence type="ECO:0000313" key="6">
    <source>
        <dbReference type="EMBL" id="SVE49441.1"/>
    </source>
</evidence>
<gene>
    <name evidence="6" type="ORF">METZ01_LOCUS502295</name>
</gene>
<dbReference type="Gene3D" id="3.40.50.300">
    <property type="entry name" value="P-loop containing nucleotide triphosphate hydrolases"/>
    <property type="match status" value="1"/>
</dbReference>
<dbReference type="EMBL" id="UINC01221203">
    <property type="protein sequence ID" value="SVE49441.1"/>
    <property type="molecule type" value="Genomic_DNA"/>
</dbReference>
<feature type="non-terminal residue" evidence="6">
    <location>
        <position position="119"/>
    </location>
</feature>
<keyword evidence="2" id="KW-0547">Nucleotide-binding</keyword>
<dbReference type="PANTHER" id="PTHR45900">
    <property type="entry name" value="RECA"/>
    <property type="match status" value="1"/>
</dbReference>
<dbReference type="GO" id="GO:0005524">
    <property type="term" value="F:ATP binding"/>
    <property type="evidence" value="ECO:0007669"/>
    <property type="project" value="UniProtKB-KW"/>
</dbReference>
<dbReference type="InterPro" id="IPR049428">
    <property type="entry name" value="RecA-like_N"/>
</dbReference>
<protein>
    <recommendedName>
        <fullName evidence="5">RecA-like N-terminal domain-containing protein</fullName>
    </recommendedName>
</protein>
<accession>A0A383DY79</accession>
<evidence type="ECO:0000256" key="3">
    <source>
        <dbReference type="ARBA" id="ARBA00022840"/>
    </source>
</evidence>
<keyword evidence="3" id="KW-0067">ATP-binding</keyword>
<name>A0A383DY79_9ZZZZ</name>
<dbReference type="SUPFAM" id="SSF52540">
    <property type="entry name" value="P-loop containing nucleoside triphosphate hydrolases"/>
    <property type="match status" value="1"/>
</dbReference>
<comment type="similarity">
    <text evidence="1">Belongs to the RecA family.</text>
</comment>
<organism evidence="6">
    <name type="scientific">marine metagenome</name>
    <dbReference type="NCBI Taxonomy" id="408172"/>
    <lineage>
        <taxon>unclassified sequences</taxon>
        <taxon>metagenomes</taxon>
        <taxon>ecological metagenomes</taxon>
    </lineage>
</organism>